<keyword evidence="8" id="KW-1185">Reference proteome</keyword>
<dbReference type="EMBL" id="FN668650">
    <property type="protein sequence ID" value="CBK22614.2"/>
    <property type="molecule type" value="Genomic_DNA"/>
</dbReference>
<organism evidence="7">
    <name type="scientific">Blastocystis hominis</name>
    <dbReference type="NCBI Taxonomy" id="12968"/>
    <lineage>
        <taxon>Eukaryota</taxon>
        <taxon>Sar</taxon>
        <taxon>Stramenopiles</taxon>
        <taxon>Bigyra</taxon>
        <taxon>Opalozoa</taxon>
        <taxon>Opalinata</taxon>
        <taxon>Blastocystidae</taxon>
        <taxon>Blastocystis</taxon>
    </lineage>
</organism>
<dbReference type="Proteomes" id="UP000008312">
    <property type="component" value="Unassembled WGS sequence"/>
</dbReference>
<feature type="region of interest" description="Disordered" evidence="6">
    <location>
        <begin position="175"/>
        <end position="202"/>
    </location>
</feature>
<dbReference type="GO" id="GO:0005730">
    <property type="term" value="C:nucleolus"/>
    <property type="evidence" value="ECO:0007669"/>
    <property type="project" value="UniProtKB-SubCell"/>
</dbReference>
<evidence type="ECO:0000256" key="6">
    <source>
        <dbReference type="SAM" id="MobiDB-lite"/>
    </source>
</evidence>
<sequence length="202" mass="22509">MEVKYTVVDTESRPVIFGFENSIPCKEELVGASYGIFESTEDKDQLALKIKGDRLTLIGKGPKNSKTEKLYIGVFNPKKEEVKMVQTTSLLPVIQHVDGFEPTEIESENMSGLSSRDQYFIRRKQLVGTFGNKKSKQILKQSESAVIEAGTVIGGKTMETILKMKAENVDMKNVIMKKPKKSSAAAKNAQEKKETNAKKSKE</sequence>
<evidence type="ECO:0000256" key="4">
    <source>
        <dbReference type="ARBA" id="ARBA00023163"/>
    </source>
</evidence>
<dbReference type="GO" id="GO:0006351">
    <property type="term" value="P:DNA-templated transcription"/>
    <property type="evidence" value="ECO:0007669"/>
    <property type="project" value="InterPro"/>
</dbReference>
<comment type="similarity">
    <text evidence="2">Belongs to the eukaryotic RPA49/POLR1E RNA polymerase subunit family.</text>
</comment>
<keyword evidence="3" id="KW-0240">DNA-directed RNA polymerase</keyword>
<dbReference type="GO" id="GO:0003677">
    <property type="term" value="F:DNA binding"/>
    <property type="evidence" value="ECO:0007669"/>
    <property type="project" value="InterPro"/>
</dbReference>
<dbReference type="RefSeq" id="XP_012896662.1">
    <property type="nucleotide sequence ID" value="XM_013041208.1"/>
</dbReference>
<evidence type="ECO:0000256" key="3">
    <source>
        <dbReference type="ARBA" id="ARBA00022478"/>
    </source>
</evidence>
<gene>
    <name evidence="7" type="ORF">GSBLH_T00002717001</name>
</gene>
<keyword evidence="5" id="KW-0539">Nucleus</keyword>
<evidence type="ECO:0000313" key="7">
    <source>
        <dbReference type="EMBL" id="CBK22614.2"/>
    </source>
</evidence>
<proteinExistence type="inferred from homology"/>
<protein>
    <submittedName>
        <fullName evidence="7">Uncharacterized protein</fullName>
    </submittedName>
</protein>
<dbReference type="InParanoid" id="D8M3Z1"/>
<name>D8M3Z1_BLAHO</name>
<feature type="compositionally biased region" description="Basic and acidic residues" evidence="6">
    <location>
        <begin position="189"/>
        <end position="202"/>
    </location>
</feature>
<evidence type="ECO:0000256" key="1">
    <source>
        <dbReference type="ARBA" id="ARBA00004604"/>
    </source>
</evidence>
<evidence type="ECO:0000313" key="8">
    <source>
        <dbReference type="Proteomes" id="UP000008312"/>
    </source>
</evidence>
<dbReference type="GeneID" id="24919860"/>
<dbReference type="AlphaFoldDB" id="D8M3Z1"/>
<evidence type="ECO:0000256" key="2">
    <source>
        <dbReference type="ARBA" id="ARBA00009430"/>
    </source>
</evidence>
<reference evidence="7" key="1">
    <citation type="submission" date="2010-02" db="EMBL/GenBank/DDBJ databases">
        <title>Sequencing and annotation of the Blastocystis hominis genome.</title>
        <authorList>
            <person name="Wincker P."/>
        </authorList>
    </citation>
    <scope>NUCLEOTIDE SEQUENCE</scope>
    <source>
        <strain evidence="7">Singapore isolate B</strain>
    </source>
</reference>
<accession>D8M3Z1</accession>
<comment type="subcellular location">
    <subcellularLocation>
        <location evidence="1">Nucleus</location>
        <location evidence="1">Nucleolus</location>
    </subcellularLocation>
</comment>
<dbReference type="OrthoDB" id="532500at2759"/>
<keyword evidence="4" id="KW-0804">Transcription</keyword>
<dbReference type="GO" id="GO:0000428">
    <property type="term" value="C:DNA-directed RNA polymerase complex"/>
    <property type="evidence" value="ECO:0007669"/>
    <property type="project" value="UniProtKB-KW"/>
</dbReference>
<dbReference type="InterPro" id="IPR009668">
    <property type="entry name" value="RNA_pol-assoc_fac_A49-like"/>
</dbReference>
<dbReference type="Pfam" id="PF06870">
    <property type="entry name" value="RNA_pol_I_A49"/>
    <property type="match status" value="1"/>
</dbReference>
<evidence type="ECO:0000256" key="5">
    <source>
        <dbReference type="ARBA" id="ARBA00023242"/>
    </source>
</evidence>